<protein>
    <submittedName>
        <fullName evidence="4">Uncharacterized protein</fullName>
    </submittedName>
</protein>
<keyword evidence="5" id="KW-1185">Reference proteome</keyword>
<dbReference type="PANTHER" id="PTHR46613">
    <property type="entry name" value="RADIAL SPOKE HEAD 10 HOMOLOG B-RELATED"/>
    <property type="match status" value="1"/>
</dbReference>
<reference evidence="4 5" key="1">
    <citation type="submission" date="2020-02" db="EMBL/GenBank/DDBJ databases">
        <title>Draft genome sequence of Haematococcus lacustris strain NIES-144.</title>
        <authorList>
            <person name="Morimoto D."/>
            <person name="Nakagawa S."/>
            <person name="Yoshida T."/>
            <person name="Sawayama S."/>
        </authorList>
    </citation>
    <scope>NUCLEOTIDE SEQUENCE [LARGE SCALE GENOMIC DNA]</scope>
    <source>
        <strain evidence="4 5">NIES-144</strain>
    </source>
</reference>
<evidence type="ECO:0000313" key="4">
    <source>
        <dbReference type="EMBL" id="GFH27712.1"/>
    </source>
</evidence>
<sequence>MSAQSELPRGWVGGVAVAQVSDLIDEEEVPAAAARGMANVLMVYNTELRALYDKYCKRPSLHLPAAEQRTSFTLVSCQVWELVCDTRLVTAATPLCRVSQLLATSRRPPPALATFRAASRAALCKLDDVSDVKFWNALEQEHIRGGPFMPQQDLLFPQFCEFIVRLATARYRALPGLERRLHTLVHAHLLNQVSRSKAPVPIPPRTQFQLLATSRRPPPALATFRAASRAALCKLDDVSDVKFWNALEQEHIRGGPYMPQQVSRSKAPVPVPPRTQFQVDMCSDSGIAALQASTPVLREAWLRLLGLEQAAAQLGLLQGQAQALHAAAALTFNYQTVNMYGHEVPRARMDNDTAADALGSAGEGVHPHDGGDDATANSPAGSVVGAEHGDMEEADVREMLCWLDQPMLFADWVEGMALVAHRLMAAQGVVGLQHQLQQFFMGPGGLKQALDRAV</sequence>
<dbReference type="PANTHER" id="PTHR46613:SF1">
    <property type="entry name" value="RADIAL SPOKE HEAD 10 HOMOLOG B-RELATED"/>
    <property type="match status" value="1"/>
</dbReference>
<evidence type="ECO:0000256" key="3">
    <source>
        <dbReference type="SAM" id="MobiDB-lite"/>
    </source>
</evidence>
<gene>
    <name evidence="4" type="ORF">HaLaN_26082</name>
</gene>
<organism evidence="4 5">
    <name type="scientific">Haematococcus lacustris</name>
    <name type="common">Green alga</name>
    <name type="synonym">Haematococcus pluvialis</name>
    <dbReference type="NCBI Taxonomy" id="44745"/>
    <lineage>
        <taxon>Eukaryota</taxon>
        <taxon>Viridiplantae</taxon>
        <taxon>Chlorophyta</taxon>
        <taxon>core chlorophytes</taxon>
        <taxon>Chlorophyceae</taxon>
        <taxon>CS clade</taxon>
        <taxon>Chlamydomonadales</taxon>
        <taxon>Haematococcaceae</taxon>
        <taxon>Haematococcus</taxon>
    </lineage>
</organism>
<dbReference type="EMBL" id="BLLF01003587">
    <property type="protein sequence ID" value="GFH27712.1"/>
    <property type="molecule type" value="Genomic_DNA"/>
</dbReference>
<name>A0A6A0A5D8_HAELA</name>
<dbReference type="Proteomes" id="UP000485058">
    <property type="component" value="Unassembled WGS sequence"/>
</dbReference>
<comment type="subcellular location">
    <subcellularLocation>
        <location evidence="1">Cell projection</location>
    </subcellularLocation>
</comment>
<comment type="caution">
    <text evidence="4">The sequence shown here is derived from an EMBL/GenBank/DDBJ whole genome shotgun (WGS) entry which is preliminary data.</text>
</comment>
<evidence type="ECO:0000256" key="2">
    <source>
        <dbReference type="ARBA" id="ARBA00023273"/>
    </source>
</evidence>
<evidence type="ECO:0000256" key="1">
    <source>
        <dbReference type="ARBA" id="ARBA00004316"/>
    </source>
</evidence>
<evidence type="ECO:0000313" key="5">
    <source>
        <dbReference type="Proteomes" id="UP000485058"/>
    </source>
</evidence>
<dbReference type="GO" id="GO:0042995">
    <property type="term" value="C:cell projection"/>
    <property type="evidence" value="ECO:0007669"/>
    <property type="project" value="UniProtKB-SubCell"/>
</dbReference>
<keyword evidence="2" id="KW-0966">Cell projection</keyword>
<accession>A0A6A0A5D8</accession>
<feature type="region of interest" description="Disordered" evidence="3">
    <location>
        <begin position="356"/>
        <end position="379"/>
    </location>
</feature>
<proteinExistence type="predicted"/>
<dbReference type="AlphaFoldDB" id="A0A6A0A5D8"/>